<evidence type="ECO:0008006" key="5">
    <source>
        <dbReference type="Google" id="ProtNLM"/>
    </source>
</evidence>
<proteinExistence type="predicted"/>
<feature type="region of interest" description="Disordered" evidence="1">
    <location>
        <begin position="77"/>
        <end position="98"/>
    </location>
</feature>
<evidence type="ECO:0000313" key="3">
    <source>
        <dbReference type="EMBL" id="RDE10497.1"/>
    </source>
</evidence>
<accession>A0A369W8V7</accession>
<feature type="compositionally biased region" description="Pro residues" evidence="1">
    <location>
        <begin position="80"/>
        <end position="98"/>
    </location>
</feature>
<dbReference type="EMBL" id="QQNH01000001">
    <property type="protein sequence ID" value="RDE10497.1"/>
    <property type="molecule type" value="Genomic_DNA"/>
</dbReference>
<feature type="chain" id="PRO_5016744838" description="DUF2946 domain-containing protein" evidence="2">
    <location>
        <begin position="24"/>
        <end position="98"/>
    </location>
</feature>
<dbReference type="AlphaFoldDB" id="A0A369W8V7"/>
<gene>
    <name evidence="3" type="ORF">DVH29_00660</name>
</gene>
<dbReference type="RefSeq" id="WP_114644216.1">
    <property type="nucleotide sequence ID" value="NZ_QQNH01000001.1"/>
</dbReference>
<feature type="signal peptide" evidence="2">
    <location>
        <begin position="1"/>
        <end position="23"/>
    </location>
</feature>
<reference evidence="4" key="1">
    <citation type="submission" date="2018-07" db="EMBL/GenBank/DDBJ databases">
        <authorList>
            <person name="Liu B.-T."/>
            <person name="Du Z."/>
        </authorList>
    </citation>
    <scope>NUCLEOTIDE SEQUENCE [LARGE SCALE GENOMIC DNA]</scope>
    <source>
        <strain evidence="4">XYN52</strain>
    </source>
</reference>
<name>A0A369W8V7_9HYPH</name>
<keyword evidence="4" id="KW-1185">Reference proteome</keyword>
<dbReference type="Proteomes" id="UP000253759">
    <property type="component" value="Unassembled WGS sequence"/>
</dbReference>
<evidence type="ECO:0000313" key="4">
    <source>
        <dbReference type="Proteomes" id="UP000253759"/>
    </source>
</evidence>
<keyword evidence="2" id="KW-0732">Signal</keyword>
<organism evidence="3 4">
    <name type="scientific">Pelagibacterium lacus</name>
    <dbReference type="NCBI Taxonomy" id="2282655"/>
    <lineage>
        <taxon>Bacteria</taxon>
        <taxon>Pseudomonadati</taxon>
        <taxon>Pseudomonadota</taxon>
        <taxon>Alphaproteobacteria</taxon>
        <taxon>Hyphomicrobiales</taxon>
        <taxon>Devosiaceae</taxon>
        <taxon>Pelagibacterium</taxon>
    </lineage>
</organism>
<dbReference type="OrthoDB" id="7950133at2"/>
<protein>
    <recommendedName>
        <fullName evidence="5">DUF2946 domain-containing protein</fullName>
    </recommendedName>
</protein>
<comment type="caution">
    <text evidence="3">The sequence shown here is derived from an EMBL/GenBank/DDBJ whole genome shotgun (WGS) entry which is preliminary data.</text>
</comment>
<evidence type="ECO:0000256" key="1">
    <source>
        <dbReference type="SAM" id="MobiDB-lite"/>
    </source>
</evidence>
<evidence type="ECO:0000256" key="2">
    <source>
        <dbReference type="SAM" id="SignalP"/>
    </source>
</evidence>
<sequence length="98" mass="10139">MFLVRSAFWLTGAFLLMAPSAGMDLGQSARATGADLTRQGTSAVIGQIEAQDCASLECSIGRQLVIGALTTPVAPQPALAEPPSPALAFPPPRPAWAY</sequence>